<evidence type="ECO:0000313" key="3">
    <source>
        <dbReference type="Proteomes" id="UP001177003"/>
    </source>
</evidence>
<gene>
    <name evidence="2" type="ORF">LSALG_LOCUS15587</name>
</gene>
<sequence length="124" mass="14420">MLGKKIRSFRKLAMKIKVKGAWSNHESKNQEHLLGTYDENDCKLSTPRGFFVLYVGEERKRFVIPTRYLSHPLFKMLLEKAHNDEHQKNRLVVPCSVANFREVVNKVNCSNGMFDLGNLVEQLI</sequence>
<proteinExistence type="inferred from homology"/>
<reference evidence="2" key="1">
    <citation type="submission" date="2023-04" db="EMBL/GenBank/DDBJ databases">
        <authorList>
            <person name="Vijverberg K."/>
            <person name="Xiong W."/>
            <person name="Schranz E."/>
        </authorList>
    </citation>
    <scope>NUCLEOTIDE SEQUENCE</scope>
</reference>
<keyword evidence="3" id="KW-1185">Reference proteome</keyword>
<organism evidence="2 3">
    <name type="scientific">Lactuca saligna</name>
    <name type="common">Willowleaf lettuce</name>
    <dbReference type="NCBI Taxonomy" id="75948"/>
    <lineage>
        <taxon>Eukaryota</taxon>
        <taxon>Viridiplantae</taxon>
        <taxon>Streptophyta</taxon>
        <taxon>Embryophyta</taxon>
        <taxon>Tracheophyta</taxon>
        <taxon>Spermatophyta</taxon>
        <taxon>Magnoliopsida</taxon>
        <taxon>eudicotyledons</taxon>
        <taxon>Gunneridae</taxon>
        <taxon>Pentapetalae</taxon>
        <taxon>asterids</taxon>
        <taxon>campanulids</taxon>
        <taxon>Asterales</taxon>
        <taxon>Asteraceae</taxon>
        <taxon>Cichorioideae</taxon>
        <taxon>Cichorieae</taxon>
        <taxon>Lactucinae</taxon>
        <taxon>Lactuca</taxon>
    </lineage>
</organism>
<accession>A0AA36DXX4</accession>
<name>A0AA36DXX4_LACSI</name>
<evidence type="ECO:0000313" key="2">
    <source>
        <dbReference type="EMBL" id="CAI9275561.1"/>
    </source>
</evidence>
<evidence type="ECO:0008006" key="4">
    <source>
        <dbReference type="Google" id="ProtNLM"/>
    </source>
</evidence>
<dbReference type="InterPro" id="IPR003676">
    <property type="entry name" value="SAUR_fam"/>
</dbReference>
<dbReference type="Proteomes" id="UP001177003">
    <property type="component" value="Chromosome 3"/>
</dbReference>
<dbReference type="PANTHER" id="PTHR31374">
    <property type="entry name" value="AUXIN-INDUCED PROTEIN-LIKE-RELATED"/>
    <property type="match status" value="1"/>
</dbReference>
<dbReference type="AlphaFoldDB" id="A0AA36DXX4"/>
<dbReference type="GO" id="GO:0009733">
    <property type="term" value="P:response to auxin"/>
    <property type="evidence" value="ECO:0007669"/>
    <property type="project" value="InterPro"/>
</dbReference>
<evidence type="ECO:0000256" key="1">
    <source>
        <dbReference type="ARBA" id="ARBA00006974"/>
    </source>
</evidence>
<dbReference type="PANTHER" id="PTHR31374:SF28">
    <property type="entry name" value="SAUR-LIKE AUXIN-RESPONSIVE PROTEIN FAMILY"/>
    <property type="match status" value="1"/>
</dbReference>
<comment type="similarity">
    <text evidence="1">Belongs to the ARG7 family.</text>
</comment>
<dbReference type="Pfam" id="PF02519">
    <property type="entry name" value="Auxin_inducible"/>
    <property type="match status" value="1"/>
</dbReference>
<protein>
    <recommendedName>
        <fullName evidence="4">Auxin-responsive protein</fullName>
    </recommendedName>
</protein>
<dbReference type="EMBL" id="OX465079">
    <property type="protein sequence ID" value="CAI9275561.1"/>
    <property type="molecule type" value="Genomic_DNA"/>
</dbReference>